<evidence type="ECO:0000313" key="1">
    <source>
        <dbReference type="EMBL" id="MCI97410.1"/>
    </source>
</evidence>
<keyword evidence="2" id="KW-1185">Reference proteome</keyword>
<protein>
    <submittedName>
        <fullName evidence="1">Uncharacterized protein</fullName>
    </submittedName>
</protein>
<name>A0A392WH71_9FABA</name>
<dbReference type="EMBL" id="LXQA011442385">
    <property type="protein sequence ID" value="MCI97410.1"/>
    <property type="molecule type" value="Genomic_DNA"/>
</dbReference>
<sequence length="30" mass="2930">MSARCAAPGARCADASGLGALRSLVARVAQ</sequence>
<proteinExistence type="predicted"/>
<comment type="caution">
    <text evidence="1">The sequence shown here is derived from an EMBL/GenBank/DDBJ whole genome shotgun (WGS) entry which is preliminary data.</text>
</comment>
<accession>A0A392WH71</accession>
<evidence type="ECO:0000313" key="2">
    <source>
        <dbReference type="Proteomes" id="UP000265520"/>
    </source>
</evidence>
<organism evidence="1 2">
    <name type="scientific">Trifolium medium</name>
    <dbReference type="NCBI Taxonomy" id="97028"/>
    <lineage>
        <taxon>Eukaryota</taxon>
        <taxon>Viridiplantae</taxon>
        <taxon>Streptophyta</taxon>
        <taxon>Embryophyta</taxon>
        <taxon>Tracheophyta</taxon>
        <taxon>Spermatophyta</taxon>
        <taxon>Magnoliopsida</taxon>
        <taxon>eudicotyledons</taxon>
        <taxon>Gunneridae</taxon>
        <taxon>Pentapetalae</taxon>
        <taxon>rosids</taxon>
        <taxon>fabids</taxon>
        <taxon>Fabales</taxon>
        <taxon>Fabaceae</taxon>
        <taxon>Papilionoideae</taxon>
        <taxon>50 kb inversion clade</taxon>
        <taxon>NPAAA clade</taxon>
        <taxon>Hologalegina</taxon>
        <taxon>IRL clade</taxon>
        <taxon>Trifolieae</taxon>
        <taxon>Trifolium</taxon>
    </lineage>
</organism>
<reference evidence="1 2" key="1">
    <citation type="journal article" date="2018" name="Front. Plant Sci.">
        <title>Red Clover (Trifolium pratense) and Zigzag Clover (T. medium) - A Picture of Genomic Similarities and Differences.</title>
        <authorList>
            <person name="Dluhosova J."/>
            <person name="Istvanek J."/>
            <person name="Nedelnik J."/>
            <person name="Repkova J."/>
        </authorList>
    </citation>
    <scope>NUCLEOTIDE SEQUENCE [LARGE SCALE GENOMIC DNA]</scope>
    <source>
        <strain evidence="2">cv. 10/8</strain>
        <tissue evidence="1">Leaf</tissue>
    </source>
</reference>
<feature type="non-terminal residue" evidence="1">
    <location>
        <position position="30"/>
    </location>
</feature>
<dbReference type="Proteomes" id="UP000265520">
    <property type="component" value="Unassembled WGS sequence"/>
</dbReference>
<dbReference type="AlphaFoldDB" id="A0A392WH71"/>